<feature type="region of interest" description="Disordered" evidence="1">
    <location>
        <begin position="85"/>
        <end position="104"/>
    </location>
</feature>
<name>A0A4C1YFH9_EUMVA</name>
<sequence>MRCSTKRAAHALCDRSRNHRMIVPVRRLGDAWKQTPGAAFEDCPAIYPPFKPIVDRQTTRRAIRKSSPVYTRNPRRIPYVTGLLEANRKSNGNGREGSGPAELPLTRQNETAIATISHPYSTRV</sequence>
<organism evidence="2 3">
    <name type="scientific">Eumeta variegata</name>
    <name type="common">Bagworm moth</name>
    <name type="synonym">Eumeta japonica</name>
    <dbReference type="NCBI Taxonomy" id="151549"/>
    <lineage>
        <taxon>Eukaryota</taxon>
        <taxon>Metazoa</taxon>
        <taxon>Ecdysozoa</taxon>
        <taxon>Arthropoda</taxon>
        <taxon>Hexapoda</taxon>
        <taxon>Insecta</taxon>
        <taxon>Pterygota</taxon>
        <taxon>Neoptera</taxon>
        <taxon>Endopterygota</taxon>
        <taxon>Lepidoptera</taxon>
        <taxon>Glossata</taxon>
        <taxon>Ditrysia</taxon>
        <taxon>Tineoidea</taxon>
        <taxon>Psychidae</taxon>
        <taxon>Oiketicinae</taxon>
        <taxon>Eumeta</taxon>
    </lineage>
</organism>
<evidence type="ECO:0000313" key="2">
    <source>
        <dbReference type="EMBL" id="GBP73197.1"/>
    </source>
</evidence>
<reference evidence="2 3" key="1">
    <citation type="journal article" date="2019" name="Commun. Biol.">
        <title>The bagworm genome reveals a unique fibroin gene that provides high tensile strength.</title>
        <authorList>
            <person name="Kono N."/>
            <person name="Nakamura H."/>
            <person name="Ohtoshi R."/>
            <person name="Tomita M."/>
            <person name="Numata K."/>
            <person name="Arakawa K."/>
        </authorList>
    </citation>
    <scope>NUCLEOTIDE SEQUENCE [LARGE SCALE GENOMIC DNA]</scope>
</reference>
<protein>
    <submittedName>
        <fullName evidence="2">Uncharacterized protein</fullName>
    </submittedName>
</protein>
<evidence type="ECO:0000256" key="1">
    <source>
        <dbReference type="SAM" id="MobiDB-lite"/>
    </source>
</evidence>
<accession>A0A4C1YFH9</accession>
<proteinExistence type="predicted"/>
<dbReference type="EMBL" id="BGZK01001165">
    <property type="protein sequence ID" value="GBP73197.1"/>
    <property type="molecule type" value="Genomic_DNA"/>
</dbReference>
<keyword evidence="3" id="KW-1185">Reference proteome</keyword>
<gene>
    <name evidence="2" type="ORF">EVAR_54931_1</name>
</gene>
<dbReference type="Proteomes" id="UP000299102">
    <property type="component" value="Unassembled WGS sequence"/>
</dbReference>
<evidence type="ECO:0000313" key="3">
    <source>
        <dbReference type="Proteomes" id="UP000299102"/>
    </source>
</evidence>
<dbReference type="AlphaFoldDB" id="A0A4C1YFH9"/>
<comment type="caution">
    <text evidence="2">The sequence shown here is derived from an EMBL/GenBank/DDBJ whole genome shotgun (WGS) entry which is preliminary data.</text>
</comment>